<keyword evidence="1" id="KW-0472">Membrane</keyword>
<keyword evidence="1" id="KW-1133">Transmembrane helix</keyword>
<dbReference type="InterPro" id="IPR019074">
    <property type="entry name" value="YabQ"/>
</dbReference>
<feature type="transmembrane region" description="Helical" evidence="1">
    <location>
        <begin position="70"/>
        <end position="86"/>
    </location>
</feature>
<dbReference type="STRING" id="1552.A7L45_21260"/>
<dbReference type="AlphaFoldDB" id="A0A1J0GLV3"/>
<sequence>MIISIIDQVRLIIFSLLSGIITGISFDIYRLIRGFENPNKIITIIQDLLFWTLTSIVVFVFLMYTNEGYINFYVYLCLIIGVYLYLKLISRIFIKLQYRSLKFNGKLFRVAMNVVLYPINLLFYKLKIKKKDKL</sequence>
<dbReference type="OrthoDB" id="1685240at2"/>
<organism evidence="2 3">
    <name type="scientific">Clostridium estertheticum subsp. estertheticum</name>
    <dbReference type="NCBI Taxonomy" id="1552"/>
    <lineage>
        <taxon>Bacteria</taxon>
        <taxon>Bacillati</taxon>
        <taxon>Bacillota</taxon>
        <taxon>Clostridia</taxon>
        <taxon>Eubacteriales</taxon>
        <taxon>Clostridiaceae</taxon>
        <taxon>Clostridium</taxon>
    </lineage>
</organism>
<dbReference type="RefSeq" id="WP_071614672.1">
    <property type="nucleotide sequence ID" value="NZ_CP015756.1"/>
</dbReference>
<feature type="transmembrane region" description="Helical" evidence="1">
    <location>
        <begin position="107"/>
        <end position="124"/>
    </location>
</feature>
<dbReference type="Pfam" id="PF09578">
    <property type="entry name" value="Spore_YabQ"/>
    <property type="match status" value="1"/>
</dbReference>
<feature type="transmembrane region" description="Helical" evidence="1">
    <location>
        <begin position="12"/>
        <end position="32"/>
    </location>
</feature>
<dbReference type="KEGG" id="ceu:A7L45_21260"/>
<reference evidence="3" key="1">
    <citation type="journal article" date="2016" name="Front. Microbiol.">
        <title>Complete Genome Sequence of Clostridium estertheticum DSM 8809, a Microbe Identified in Spoiled Vacuum Packed Beef.</title>
        <authorList>
            <person name="Yu Z."/>
            <person name="Gunn L."/>
            <person name="Brennan E."/>
            <person name="Reid R."/>
            <person name="Wall P.G."/>
            <person name="Gaora O.P."/>
            <person name="Hurley D."/>
            <person name="Bolton D."/>
            <person name="Fanning S."/>
        </authorList>
    </citation>
    <scope>NUCLEOTIDE SEQUENCE [LARGE SCALE GENOMIC DNA]</scope>
    <source>
        <strain evidence="3">DSM 8809</strain>
    </source>
</reference>
<evidence type="ECO:0000256" key="1">
    <source>
        <dbReference type="SAM" id="Phobius"/>
    </source>
</evidence>
<feature type="transmembrane region" description="Helical" evidence="1">
    <location>
        <begin position="44"/>
        <end position="64"/>
    </location>
</feature>
<accession>A0A1J0GLV3</accession>
<keyword evidence="3" id="KW-1185">Reference proteome</keyword>
<dbReference type="Proteomes" id="UP000182569">
    <property type="component" value="Chromosome"/>
</dbReference>
<protein>
    <submittedName>
        <fullName evidence="2">Spore cortex biosynthesis protein YabQ</fullName>
    </submittedName>
</protein>
<dbReference type="EMBL" id="CP015756">
    <property type="protein sequence ID" value="APC42386.1"/>
    <property type="molecule type" value="Genomic_DNA"/>
</dbReference>
<evidence type="ECO:0000313" key="3">
    <source>
        <dbReference type="Proteomes" id="UP000182569"/>
    </source>
</evidence>
<evidence type="ECO:0000313" key="2">
    <source>
        <dbReference type="EMBL" id="APC42386.1"/>
    </source>
</evidence>
<keyword evidence="1" id="KW-0812">Transmembrane</keyword>
<dbReference type="NCBIfam" id="TIGR02893">
    <property type="entry name" value="spore_yabQ"/>
    <property type="match status" value="1"/>
</dbReference>
<name>A0A1J0GLV3_9CLOT</name>
<gene>
    <name evidence="2" type="ORF">A7L45_21260</name>
</gene>
<proteinExistence type="predicted"/>